<gene>
    <name evidence="1" type="ORF">QP433_05720</name>
</gene>
<evidence type="ECO:0000313" key="1">
    <source>
        <dbReference type="EMBL" id="MDK7187473.1"/>
    </source>
</evidence>
<dbReference type="AlphaFoldDB" id="A0AAJ1V2V0"/>
<proteinExistence type="predicted"/>
<reference evidence="1" key="1">
    <citation type="submission" date="2023-05" db="EMBL/GenBank/DDBJ databases">
        <title>Cataloging the Phylogenetic Diversity of Human Bladder Bacteria.</title>
        <authorList>
            <person name="Du J."/>
        </authorList>
    </citation>
    <scope>NUCLEOTIDE SEQUENCE</scope>
    <source>
        <strain evidence="1">UMB1231</strain>
    </source>
</reference>
<dbReference type="EMBL" id="JASOOE010000009">
    <property type="protein sequence ID" value="MDK7187473.1"/>
    <property type="molecule type" value="Genomic_DNA"/>
</dbReference>
<name>A0AAJ1V2V0_9LACT</name>
<evidence type="ECO:0000313" key="2">
    <source>
        <dbReference type="Proteomes" id="UP001229251"/>
    </source>
</evidence>
<dbReference type="RefSeq" id="WP_070609976.1">
    <property type="nucleotide sequence ID" value="NZ_CP138857.1"/>
</dbReference>
<dbReference type="Proteomes" id="UP001229251">
    <property type="component" value="Unassembled WGS sequence"/>
</dbReference>
<sequence>MKGSSFIQGFWTGLGLGVLAGLMNAKRPGRETRQLLRLKIDRTSQDVHDLRFSLDNLSQSIQHLSKEGILSVNEAVEAVSESLRHFQEENQPRLKRVKAQVNRLTDTLQSEKEKFTKEV</sequence>
<accession>A0AAJ1V2V0</accession>
<protein>
    <submittedName>
        <fullName evidence="1">YtxH domain-containing protein</fullName>
    </submittedName>
</protein>
<comment type="caution">
    <text evidence="1">The sequence shown here is derived from an EMBL/GenBank/DDBJ whole genome shotgun (WGS) entry which is preliminary data.</text>
</comment>
<organism evidence="1 2">
    <name type="scientific">Facklamia hominis</name>
    <dbReference type="NCBI Taxonomy" id="178214"/>
    <lineage>
        <taxon>Bacteria</taxon>
        <taxon>Bacillati</taxon>
        <taxon>Bacillota</taxon>
        <taxon>Bacilli</taxon>
        <taxon>Lactobacillales</taxon>
        <taxon>Aerococcaceae</taxon>
        <taxon>Facklamia</taxon>
    </lineage>
</organism>